<sequence>MNRDQSVPPSVVCSNEEKMAIEWLKRNHEPEEELRSYWRKCSRPRLHELLTTRSLTPIMYIRNWHDILKLPSSYRLVPVAAEFEECRRQRVEKYSSYKTTIQPYIAVVSSEDYAVEEVYAVMHDTPWRMSSVLQAVDICFKMCFVVHCEFQPECAHLWLLIQQALYGFQTPNDQVISTVLEFISGGFLTVLKEKVGDTIPENNAKEKAEIYQMFDSCIQMFDGLHSQHMRIKALEESGAYVKPISFVIGHAEDIHTENGHPVNDTILLEGQYIPISDMLKGFLELPGVFNLVCSYVHELEKDVRKPNPKVSSLIQGKLWQTKIKPKFEGKFVLPLIYGFDAYEPNKELGSHTGSHKLGAGGDRILGNKKCFRKLVAGLIDLDTAGITIVTPEGQFVVHFALVLAVGDNLGANGILGMGFYYGPNEERNRPPSISKDDLLRNKHLKGTASETRCLARYFGLMFGHLVKEEDFPVWNVYLLLRKSIDILNAPILSTADAQYLGEVIRKHHLAYMEVFQLPLQPKFHLALHYEEIIIDSGPPVLGSCYRFEAKHKEGKKVARNSKNRLNLPLTVANRHQLKVASRFLCGRGLVPTFEYTHLARISLFNIKQYSLFHSVVPSEHLADTAWDTVRSLQLNGVIYSVGSVVVTAMHAPNNPVFGEIHTIQIMSNNNANFVLKMYKTLKFDEHVFAYLVEYDDSWSFVNQNQLITYVATERRILSDGKWYVPFRFSLQCLLENQYFE</sequence>
<keyword evidence="2" id="KW-1185">Reference proteome</keyword>
<accession>A0AAV7WZB1</accession>
<evidence type="ECO:0000313" key="2">
    <source>
        <dbReference type="Proteomes" id="UP001075354"/>
    </source>
</evidence>
<protein>
    <submittedName>
        <fullName evidence="1">Uncharacterized protein</fullName>
    </submittedName>
</protein>
<gene>
    <name evidence="1" type="ORF">ONE63_011437</name>
</gene>
<dbReference type="AlphaFoldDB" id="A0AAV7WZB1"/>
<organism evidence="1 2">
    <name type="scientific">Megalurothrips usitatus</name>
    <name type="common">bean blossom thrips</name>
    <dbReference type="NCBI Taxonomy" id="439358"/>
    <lineage>
        <taxon>Eukaryota</taxon>
        <taxon>Metazoa</taxon>
        <taxon>Ecdysozoa</taxon>
        <taxon>Arthropoda</taxon>
        <taxon>Hexapoda</taxon>
        <taxon>Insecta</taxon>
        <taxon>Pterygota</taxon>
        <taxon>Neoptera</taxon>
        <taxon>Paraneoptera</taxon>
        <taxon>Thysanoptera</taxon>
        <taxon>Terebrantia</taxon>
        <taxon>Thripoidea</taxon>
        <taxon>Thripidae</taxon>
        <taxon>Megalurothrips</taxon>
    </lineage>
</organism>
<proteinExistence type="predicted"/>
<name>A0AAV7WZB1_9NEOP</name>
<dbReference type="EMBL" id="JAPTSV010000802">
    <property type="protein sequence ID" value="KAJ1518949.1"/>
    <property type="molecule type" value="Genomic_DNA"/>
</dbReference>
<dbReference type="Proteomes" id="UP001075354">
    <property type="component" value="Unassembled WGS sequence"/>
</dbReference>
<comment type="caution">
    <text evidence="1">The sequence shown here is derived from an EMBL/GenBank/DDBJ whole genome shotgun (WGS) entry which is preliminary data.</text>
</comment>
<evidence type="ECO:0000313" key="1">
    <source>
        <dbReference type="EMBL" id="KAJ1518949.1"/>
    </source>
</evidence>
<reference evidence="1" key="1">
    <citation type="submission" date="2022-12" db="EMBL/GenBank/DDBJ databases">
        <title>Chromosome-level genome assembly of the bean flower thrips Megalurothrips usitatus.</title>
        <authorList>
            <person name="Ma L."/>
            <person name="Liu Q."/>
            <person name="Li H."/>
            <person name="Cai W."/>
        </authorList>
    </citation>
    <scope>NUCLEOTIDE SEQUENCE</scope>
    <source>
        <strain evidence="1">Cailab_2022a</strain>
    </source>
</reference>